<accession>A0ACB8BK76</accession>
<gene>
    <name evidence="1" type="ORF">BV22DRAFT_1194766</name>
</gene>
<comment type="caution">
    <text evidence="1">The sequence shown here is derived from an EMBL/GenBank/DDBJ whole genome shotgun (WGS) entry which is preliminary data.</text>
</comment>
<name>A0ACB8BK76_9AGAM</name>
<reference evidence="1" key="1">
    <citation type="journal article" date="2021" name="New Phytol.">
        <title>Evolutionary innovations through gain and loss of genes in the ectomycorrhizal Boletales.</title>
        <authorList>
            <person name="Wu G."/>
            <person name="Miyauchi S."/>
            <person name="Morin E."/>
            <person name="Kuo A."/>
            <person name="Drula E."/>
            <person name="Varga T."/>
            <person name="Kohler A."/>
            <person name="Feng B."/>
            <person name="Cao Y."/>
            <person name="Lipzen A."/>
            <person name="Daum C."/>
            <person name="Hundley H."/>
            <person name="Pangilinan J."/>
            <person name="Johnson J."/>
            <person name="Barry K."/>
            <person name="LaButti K."/>
            <person name="Ng V."/>
            <person name="Ahrendt S."/>
            <person name="Min B."/>
            <person name="Choi I.G."/>
            <person name="Park H."/>
            <person name="Plett J.M."/>
            <person name="Magnuson J."/>
            <person name="Spatafora J.W."/>
            <person name="Nagy L.G."/>
            <person name="Henrissat B."/>
            <person name="Grigoriev I.V."/>
            <person name="Yang Z.L."/>
            <person name="Xu J."/>
            <person name="Martin F.M."/>
        </authorList>
    </citation>
    <scope>NUCLEOTIDE SEQUENCE</scope>
    <source>
        <strain evidence="1">KUC20120723A-06</strain>
    </source>
</reference>
<keyword evidence="2" id="KW-1185">Reference proteome</keyword>
<evidence type="ECO:0000313" key="2">
    <source>
        <dbReference type="Proteomes" id="UP000790709"/>
    </source>
</evidence>
<dbReference type="EMBL" id="MU266392">
    <property type="protein sequence ID" value="KAH7925912.1"/>
    <property type="molecule type" value="Genomic_DNA"/>
</dbReference>
<dbReference type="Proteomes" id="UP000790709">
    <property type="component" value="Unassembled WGS sequence"/>
</dbReference>
<protein>
    <submittedName>
        <fullName evidence="1">Uncharacterized protein</fullName>
    </submittedName>
</protein>
<proteinExistence type="predicted"/>
<organism evidence="1 2">
    <name type="scientific">Leucogyrophana mollusca</name>
    <dbReference type="NCBI Taxonomy" id="85980"/>
    <lineage>
        <taxon>Eukaryota</taxon>
        <taxon>Fungi</taxon>
        <taxon>Dikarya</taxon>
        <taxon>Basidiomycota</taxon>
        <taxon>Agaricomycotina</taxon>
        <taxon>Agaricomycetes</taxon>
        <taxon>Agaricomycetidae</taxon>
        <taxon>Boletales</taxon>
        <taxon>Boletales incertae sedis</taxon>
        <taxon>Leucogyrophana</taxon>
    </lineage>
</organism>
<evidence type="ECO:0000313" key="1">
    <source>
        <dbReference type="EMBL" id="KAH7925912.1"/>
    </source>
</evidence>
<sequence>MDPIQSPSPPPLPRKDTSTSAPSEKSASSSSSRRRKTRDHTAQTPSPRELLRLLAREEDLSRDLEDKLYSVTDQLQYEQQRADDAERKVKEAVHRFKDVNDARLAAQQECTRVSEELKLYKAALEAAQKEIFRAQEVLNTVEDRRREAEEEALKFRSKARRLTEEKMMHIAREEGRKQGIREGLEMGKDVGYLRGRNKGYTQGRNAAERVMEAYFSPREESELPVLEDPPPRKRERSDARRYPSRTATAESNPSSSSSEDNRPTPVRNTMYSPHQPHVDIPPDGWIPEADSSLLIRIPPPHELSRPPPTPGTPSPASLSRSPSPPLPPLPREADPVLMVPEPRSPTTPTYDIPADATRRPPRVRHRSSAESVSTRTSELELLSAPEYTGTARTHRSSGLSVIPEVVSSQGTPNSAHLQPAAENHVDEGGFVHVSMPAPRSPSDFSGLNERLGPDAYLSPHRASSRRTSTSSYSTVNITIQPPSRPASNNSQATAAGTRSNLLSPADADRPIPLPGDRPTPHATPAMVPLPPTGSTVPMSLPDGQLPPGFVPTGPPTPQSQSHGGETRYTAAGVPLPPSTIGSHHHRLPSSVSYTGSTHTMVLPGGYAAREGEAVVIPPPSSKKYADEEDESVSSGMSSDANTLTTPPPKRYRAPSPTSTARYTAVGVPLPPSTVAETPRTAFSYARTPEDRHLYVNAGVTPAALGRSMSFSTDRGGSARG</sequence>